<evidence type="ECO:0000313" key="4">
    <source>
        <dbReference type="Proteomes" id="UP001527882"/>
    </source>
</evidence>
<dbReference type="Proteomes" id="UP001527882">
    <property type="component" value="Unassembled WGS sequence"/>
</dbReference>
<keyword evidence="1" id="KW-0175">Coiled coil</keyword>
<organism evidence="3 4">
    <name type="scientific">Paenibacillus gyeongsangnamensis</name>
    <dbReference type="NCBI Taxonomy" id="3388067"/>
    <lineage>
        <taxon>Bacteria</taxon>
        <taxon>Bacillati</taxon>
        <taxon>Bacillota</taxon>
        <taxon>Bacilli</taxon>
        <taxon>Bacillales</taxon>
        <taxon>Paenibacillaceae</taxon>
        <taxon>Paenibacillus</taxon>
    </lineage>
</organism>
<sequence>MRVVGFIVFLILLAIVITVIAKGVRIIPQQTVAIVERLGKYHNTLQAGVNLIIPIIDGIRIRHDLRMQQETVPSQSVITKDNVAIGVELATFFTVVEPKLATYGIANYVEGIHNIVASALRATIGKMELDEILSNRDRIQAELRQALDNASENWGVRIDRVEVLQLSIPGDIQNSMEKQMRAEREKRANILQAEGEKQATVLRAEAQRAAVVLAAEAEKQRQILDAEAKQKAQELEALGKAEAIKLVAQAERERIEAIKKAGLDAQILAYKSFEALAQMADGKASTIFIPTEAVNALGSVGMIGKIFDVGGKSQ</sequence>
<dbReference type="PANTHER" id="PTHR43327:SF10">
    <property type="entry name" value="STOMATIN-LIKE PROTEIN 2, MITOCHONDRIAL"/>
    <property type="match status" value="1"/>
</dbReference>
<proteinExistence type="predicted"/>
<name>A0ABT4QKB1_9BACL</name>
<dbReference type="InterPro" id="IPR001972">
    <property type="entry name" value="Stomatin_HflK_fam"/>
</dbReference>
<dbReference type="Gene3D" id="3.30.479.30">
    <property type="entry name" value="Band 7 domain"/>
    <property type="match status" value="1"/>
</dbReference>
<keyword evidence="4" id="KW-1185">Reference proteome</keyword>
<dbReference type="Pfam" id="PF01145">
    <property type="entry name" value="Band_7"/>
    <property type="match status" value="1"/>
</dbReference>
<dbReference type="SMART" id="SM00244">
    <property type="entry name" value="PHB"/>
    <property type="match status" value="1"/>
</dbReference>
<dbReference type="EMBL" id="JAQAGZ010000035">
    <property type="protein sequence ID" value="MCZ8517305.1"/>
    <property type="molecule type" value="Genomic_DNA"/>
</dbReference>
<dbReference type="InterPro" id="IPR001107">
    <property type="entry name" value="Band_7"/>
</dbReference>
<dbReference type="InterPro" id="IPR036013">
    <property type="entry name" value="Band_7/SPFH_dom_sf"/>
</dbReference>
<comment type="caution">
    <text evidence="3">The sequence shown here is derived from an EMBL/GenBank/DDBJ whole genome shotgun (WGS) entry which is preliminary data.</text>
</comment>
<evidence type="ECO:0000256" key="1">
    <source>
        <dbReference type="SAM" id="Coils"/>
    </source>
</evidence>
<protein>
    <submittedName>
        <fullName evidence="3">SPFH/Band 7/PHB domain protein</fullName>
    </submittedName>
</protein>
<gene>
    <name evidence="3" type="ORF">O9H85_34145</name>
</gene>
<evidence type="ECO:0000259" key="2">
    <source>
        <dbReference type="SMART" id="SM00244"/>
    </source>
</evidence>
<reference evidence="3 4" key="1">
    <citation type="submission" date="2022-12" db="EMBL/GenBank/DDBJ databases">
        <title>Draft genome sequence of Paenibacillus sp. dW9.</title>
        <authorList>
            <person name="Choi E.-W."/>
            <person name="Kim D.-U."/>
        </authorList>
    </citation>
    <scope>NUCLEOTIDE SEQUENCE [LARGE SCALE GENOMIC DNA]</scope>
    <source>
        <strain evidence="4">dW9</strain>
    </source>
</reference>
<dbReference type="PANTHER" id="PTHR43327">
    <property type="entry name" value="STOMATIN-LIKE PROTEIN 2, MITOCHONDRIAL"/>
    <property type="match status" value="1"/>
</dbReference>
<feature type="coiled-coil region" evidence="1">
    <location>
        <begin position="214"/>
        <end position="260"/>
    </location>
</feature>
<dbReference type="PRINTS" id="PR00721">
    <property type="entry name" value="STOMATIN"/>
</dbReference>
<accession>A0ABT4QKB1</accession>
<evidence type="ECO:0000313" key="3">
    <source>
        <dbReference type="EMBL" id="MCZ8517305.1"/>
    </source>
</evidence>
<feature type="domain" description="Band 7" evidence="2">
    <location>
        <begin position="22"/>
        <end position="180"/>
    </location>
</feature>
<dbReference type="InterPro" id="IPR050710">
    <property type="entry name" value="Band7/mec-2_domain"/>
</dbReference>
<dbReference type="CDD" id="cd08829">
    <property type="entry name" value="SPFH_paraslipin"/>
    <property type="match status" value="1"/>
</dbReference>
<dbReference type="SUPFAM" id="SSF117892">
    <property type="entry name" value="Band 7/SPFH domain"/>
    <property type="match status" value="1"/>
</dbReference>